<feature type="transmembrane region" description="Helical" evidence="5">
    <location>
        <begin position="148"/>
        <end position="168"/>
    </location>
</feature>
<feature type="transmembrane region" description="Helical" evidence="5">
    <location>
        <begin position="29"/>
        <end position="50"/>
    </location>
</feature>
<evidence type="ECO:0000256" key="5">
    <source>
        <dbReference type="SAM" id="Phobius"/>
    </source>
</evidence>
<dbReference type="SUPFAM" id="SSF103481">
    <property type="entry name" value="Multidrug resistance efflux transporter EmrE"/>
    <property type="match status" value="2"/>
</dbReference>
<feature type="transmembrane region" description="Helical" evidence="5">
    <location>
        <begin position="123"/>
        <end position="142"/>
    </location>
</feature>
<dbReference type="PANTHER" id="PTHR32322:SF14">
    <property type="entry name" value="PROTEIN PAGO"/>
    <property type="match status" value="1"/>
</dbReference>
<evidence type="ECO:0000256" key="2">
    <source>
        <dbReference type="ARBA" id="ARBA00022692"/>
    </source>
</evidence>
<dbReference type="EMBL" id="CP001055">
    <property type="protein sequence ID" value="ACC97637.1"/>
    <property type="molecule type" value="Genomic_DNA"/>
</dbReference>
<comment type="subcellular location">
    <subcellularLocation>
        <location evidence="1">Membrane</location>
        <topology evidence="1">Multi-pass membrane protein</topology>
    </subcellularLocation>
</comment>
<reference evidence="7 8" key="1">
    <citation type="journal article" date="2009" name="Appl. Environ. Microbiol.">
        <title>Genomic analysis of 'Elusimicrobium minutum,' the first cultivated representative of the phylum 'Elusimicrobia' (formerly termite group 1).</title>
        <authorList>
            <person name="Herlemann D.P.R."/>
            <person name="Geissinger O."/>
            <person name="Ikeda-Ohtsubo W."/>
            <person name="Kunin V."/>
            <person name="Sun H."/>
            <person name="Lapidus A."/>
            <person name="Hugenholtz P."/>
            <person name="Brune A."/>
        </authorList>
    </citation>
    <scope>NUCLEOTIDE SEQUENCE [LARGE SCALE GENOMIC DNA]</scope>
    <source>
        <strain evidence="7 8">Pei191</strain>
    </source>
</reference>
<feature type="domain" description="EamA" evidence="6">
    <location>
        <begin position="150"/>
        <end position="289"/>
    </location>
</feature>
<feature type="transmembrane region" description="Helical" evidence="5">
    <location>
        <begin position="89"/>
        <end position="111"/>
    </location>
</feature>
<dbReference type="GO" id="GO:0016020">
    <property type="term" value="C:membrane"/>
    <property type="evidence" value="ECO:0007669"/>
    <property type="project" value="UniProtKB-SubCell"/>
</dbReference>
<evidence type="ECO:0000259" key="6">
    <source>
        <dbReference type="Pfam" id="PF00892"/>
    </source>
</evidence>
<evidence type="ECO:0000313" key="7">
    <source>
        <dbReference type="EMBL" id="ACC97637.1"/>
    </source>
</evidence>
<dbReference type="PANTHER" id="PTHR32322">
    <property type="entry name" value="INNER MEMBRANE TRANSPORTER"/>
    <property type="match status" value="1"/>
</dbReference>
<keyword evidence="3 5" id="KW-1133">Transmembrane helix</keyword>
<dbReference type="STRING" id="445932.Emin_0070"/>
<keyword evidence="4 5" id="KW-0472">Membrane</keyword>
<feature type="domain" description="EamA" evidence="6">
    <location>
        <begin position="4"/>
        <end position="136"/>
    </location>
</feature>
<dbReference type="Proteomes" id="UP000001029">
    <property type="component" value="Chromosome"/>
</dbReference>
<evidence type="ECO:0000256" key="4">
    <source>
        <dbReference type="ARBA" id="ARBA00023136"/>
    </source>
</evidence>
<feature type="transmembrane region" description="Helical" evidence="5">
    <location>
        <begin position="62"/>
        <end position="83"/>
    </location>
</feature>
<feature type="transmembrane region" description="Helical" evidence="5">
    <location>
        <begin position="270"/>
        <end position="289"/>
    </location>
</feature>
<protein>
    <recommendedName>
        <fullName evidence="6">EamA domain-containing protein</fullName>
    </recommendedName>
</protein>
<evidence type="ECO:0000256" key="3">
    <source>
        <dbReference type="ARBA" id="ARBA00022989"/>
    </source>
</evidence>
<organism evidence="7 8">
    <name type="scientific">Elusimicrobium minutum (strain Pei191)</name>
    <dbReference type="NCBI Taxonomy" id="445932"/>
    <lineage>
        <taxon>Bacteria</taxon>
        <taxon>Pseudomonadati</taxon>
        <taxon>Elusimicrobiota</taxon>
        <taxon>Elusimicrobia</taxon>
        <taxon>Elusimicrobiales</taxon>
        <taxon>Elusimicrobiaceae</taxon>
        <taxon>Elusimicrobium</taxon>
    </lineage>
</organism>
<keyword evidence="8" id="KW-1185">Reference proteome</keyword>
<dbReference type="InterPro" id="IPR000620">
    <property type="entry name" value="EamA_dom"/>
</dbReference>
<name>B2KAU1_ELUMP</name>
<evidence type="ECO:0000313" key="8">
    <source>
        <dbReference type="Proteomes" id="UP000001029"/>
    </source>
</evidence>
<dbReference type="HOGENOM" id="CLU_033863_5_2_0"/>
<accession>B2KAU1</accession>
<gene>
    <name evidence="7" type="ordered locus">Emin_0070</name>
</gene>
<evidence type="ECO:0000256" key="1">
    <source>
        <dbReference type="ARBA" id="ARBA00004141"/>
    </source>
</evidence>
<proteinExistence type="predicted"/>
<dbReference type="InterPro" id="IPR050638">
    <property type="entry name" value="AA-Vitamin_Transporters"/>
</dbReference>
<dbReference type="RefSeq" id="WP_012414252.1">
    <property type="nucleotide sequence ID" value="NC_010644.1"/>
</dbReference>
<feature type="transmembrane region" description="Helical" evidence="5">
    <location>
        <begin position="244"/>
        <end position="264"/>
    </location>
</feature>
<feature type="transmembrane region" description="Helical" evidence="5">
    <location>
        <begin position="218"/>
        <end position="237"/>
    </location>
</feature>
<dbReference type="KEGG" id="emi:Emin_0070"/>
<dbReference type="OrthoDB" id="9810556at2"/>
<dbReference type="InterPro" id="IPR037185">
    <property type="entry name" value="EmrE-like"/>
</dbReference>
<sequence length="295" mass="32430">MTQFYFLALAFCWGSAFLATKNIVTEVDPYYGALSRVFFGLLFFIILFIVRRKSIKIPLKEIWKPWVLSSLLISLPFMLMFWGQQHIPSGVAGIFNGTVPIWAFVMGAAFLKGVDSFTWRRAGGVLIGVGGILCIMLPKVHFSGQMSEFYGCLALVGMAISYAAGNVATKHLMVDHNTISIEGNIFHQYVFSAVILAIISVCFGTMPSAETLTQPKVLGSMIYVGVFSSAIAFLLLLELIRRLGALRASAVTYLVPIVALILDFGSTGRIPAGNEFFGVFLIFISLLMIQKPIKK</sequence>
<dbReference type="Pfam" id="PF00892">
    <property type="entry name" value="EamA"/>
    <property type="match status" value="2"/>
</dbReference>
<keyword evidence="2 5" id="KW-0812">Transmembrane</keyword>
<feature type="transmembrane region" description="Helical" evidence="5">
    <location>
        <begin position="189"/>
        <end position="206"/>
    </location>
</feature>
<dbReference type="AlphaFoldDB" id="B2KAU1"/>